<reference evidence="2" key="1">
    <citation type="submission" date="2017-09" db="EMBL/GenBank/DDBJ databases">
        <title>Depth-based differentiation of microbial function through sediment-hosted aquifers and enrichment of novel symbionts in the deep terrestrial subsurface.</title>
        <authorList>
            <person name="Probst A.J."/>
            <person name="Ladd B."/>
            <person name="Jarett J.K."/>
            <person name="Geller-Mcgrath D.E."/>
            <person name="Sieber C.M.K."/>
            <person name="Emerson J.B."/>
            <person name="Anantharaman K."/>
            <person name="Thomas B.C."/>
            <person name="Malmstrom R."/>
            <person name="Stieglmeier M."/>
            <person name="Klingl A."/>
            <person name="Woyke T."/>
            <person name="Ryan C.M."/>
            <person name="Banfield J.F."/>
        </authorList>
    </citation>
    <scope>NUCLEOTIDE SEQUENCE [LARGE SCALE GENOMIC DNA]</scope>
</reference>
<evidence type="ECO:0000313" key="1">
    <source>
        <dbReference type="EMBL" id="PIZ38324.1"/>
    </source>
</evidence>
<protein>
    <recommendedName>
        <fullName evidence="3">Methionine synthase</fullName>
    </recommendedName>
</protein>
<accession>A0A2M7T7K7</accession>
<comment type="caution">
    <text evidence="1">The sequence shown here is derived from an EMBL/GenBank/DDBJ whole genome shotgun (WGS) entry which is preliminary data.</text>
</comment>
<sequence>MATAIGSVPHTDVDAACRLVFDNLRDIPMWPQLPNLGFKENIYVQCTEGMPGIVVDEASNRIYFDTTRDIVGELEVLYGHYINNEIDRLAISREHAQGLYRFLEILKEDRYPDIKMLKGHIVGPITIGFTVSDQNKKPGFYDDVLREGIVKTLAMKAKFQVEKFKEVRPDLPALIFIDDPYITSIGSAFVSLDRDEVIKYFNEIIDAVDGFTGIHCCANTDWSLLAQTNVDVISFDAYDYSETVALYPAEIKSFLDRGGVLAWGIVPSGLPTPETVAGETTESLIIRLEEGMQLLVDKGIDKEVLINQALITPSCGTGVMRPDLAERTFTLAREISEAMRAKYFD</sequence>
<dbReference type="Gene3D" id="3.20.20.210">
    <property type="match status" value="1"/>
</dbReference>
<proteinExistence type="predicted"/>
<organism evidence="1 2">
    <name type="scientific">Candidatus Aquicultor secundus</name>
    <dbReference type="NCBI Taxonomy" id="1973895"/>
    <lineage>
        <taxon>Bacteria</taxon>
        <taxon>Bacillati</taxon>
        <taxon>Actinomycetota</taxon>
        <taxon>Candidatus Aquicultoria</taxon>
        <taxon>Candidatus Aquicultorales</taxon>
        <taxon>Candidatus Aquicultoraceae</taxon>
        <taxon>Candidatus Aquicultor</taxon>
    </lineage>
</organism>
<dbReference type="AlphaFoldDB" id="A0A2M7T7K7"/>
<gene>
    <name evidence="1" type="ORF">COY37_06305</name>
</gene>
<evidence type="ECO:0000313" key="2">
    <source>
        <dbReference type="Proteomes" id="UP000230956"/>
    </source>
</evidence>
<evidence type="ECO:0008006" key="3">
    <source>
        <dbReference type="Google" id="ProtNLM"/>
    </source>
</evidence>
<dbReference type="RefSeq" id="WP_286679360.1">
    <property type="nucleotide sequence ID" value="NZ_MNXI01000146.1"/>
</dbReference>
<dbReference type="SUPFAM" id="SSF51726">
    <property type="entry name" value="UROD/MetE-like"/>
    <property type="match status" value="1"/>
</dbReference>
<dbReference type="EMBL" id="PFNG01000151">
    <property type="protein sequence ID" value="PIZ38324.1"/>
    <property type="molecule type" value="Genomic_DNA"/>
</dbReference>
<name>A0A2M7T7K7_9ACTN</name>
<dbReference type="InterPro" id="IPR038071">
    <property type="entry name" value="UROD/MetE-like_sf"/>
</dbReference>
<dbReference type="Proteomes" id="UP000230956">
    <property type="component" value="Unassembled WGS sequence"/>
</dbReference>